<evidence type="ECO:0000256" key="1">
    <source>
        <dbReference type="SAM" id="SignalP"/>
    </source>
</evidence>
<accession>A0A6G0WWT2</accession>
<proteinExistence type="predicted"/>
<evidence type="ECO:0000313" key="3">
    <source>
        <dbReference type="Proteomes" id="UP000478052"/>
    </source>
</evidence>
<organism evidence="2 3">
    <name type="scientific">Aphis craccivora</name>
    <name type="common">Cowpea aphid</name>
    <dbReference type="NCBI Taxonomy" id="307492"/>
    <lineage>
        <taxon>Eukaryota</taxon>
        <taxon>Metazoa</taxon>
        <taxon>Ecdysozoa</taxon>
        <taxon>Arthropoda</taxon>
        <taxon>Hexapoda</taxon>
        <taxon>Insecta</taxon>
        <taxon>Pterygota</taxon>
        <taxon>Neoptera</taxon>
        <taxon>Paraneoptera</taxon>
        <taxon>Hemiptera</taxon>
        <taxon>Sternorrhyncha</taxon>
        <taxon>Aphidomorpha</taxon>
        <taxon>Aphidoidea</taxon>
        <taxon>Aphididae</taxon>
        <taxon>Aphidini</taxon>
        <taxon>Aphis</taxon>
        <taxon>Aphis</taxon>
    </lineage>
</organism>
<keyword evidence="2" id="KW-0548">Nucleotidyltransferase</keyword>
<gene>
    <name evidence="2" type="ORF">FWK35_00032191</name>
</gene>
<protein>
    <submittedName>
        <fullName evidence="2">Reverse transcriptase domain-containing protein</fullName>
    </submittedName>
</protein>
<reference evidence="2 3" key="1">
    <citation type="submission" date="2019-08" db="EMBL/GenBank/DDBJ databases">
        <title>Whole genome of Aphis craccivora.</title>
        <authorList>
            <person name="Voronova N.V."/>
            <person name="Shulinski R.S."/>
            <person name="Bandarenka Y.V."/>
            <person name="Zhorov D.G."/>
            <person name="Warner D."/>
        </authorList>
    </citation>
    <scope>NUCLEOTIDE SEQUENCE [LARGE SCALE GENOMIC DNA]</scope>
    <source>
        <strain evidence="2">180601</strain>
        <tissue evidence="2">Whole Body</tissue>
    </source>
</reference>
<keyword evidence="1" id="KW-0732">Signal</keyword>
<keyword evidence="2" id="KW-0695">RNA-directed DNA polymerase</keyword>
<sequence>MIYLKFFFLFSLIFHVTLFENYFPRQRLIDLVQEDMKLLNIRNAEECVNDRERWRQYVVAAIAVKA</sequence>
<dbReference type="EMBL" id="VUJU01008344">
    <property type="protein sequence ID" value="KAF0732016.1"/>
    <property type="molecule type" value="Genomic_DNA"/>
</dbReference>
<feature type="chain" id="PRO_5026008178" evidence="1">
    <location>
        <begin position="20"/>
        <end position="66"/>
    </location>
</feature>
<comment type="caution">
    <text evidence="2">The sequence shown here is derived from an EMBL/GenBank/DDBJ whole genome shotgun (WGS) entry which is preliminary data.</text>
</comment>
<keyword evidence="3" id="KW-1185">Reference proteome</keyword>
<dbReference type="GO" id="GO:0003964">
    <property type="term" value="F:RNA-directed DNA polymerase activity"/>
    <property type="evidence" value="ECO:0007669"/>
    <property type="project" value="UniProtKB-KW"/>
</dbReference>
<feature type="signal peptide" evidence="1">
    <location>
        <begin position="1"/>
        <end position="19"/>
    </location>
</feature>
<keyword evidence="2" id="KW-0808">Transferase</keyword>
<evidence type="ECO:0000313" key="2">
    <source>
        <dbReference type="EMBL" id="KAF0732016.1"/>
    </source>
</evidence>
<dbReference type="AlphaFoldDB" id="A0A6G0WWT2"/>
<dbReference type="Proteomes" id="UP000478052">
    <property type="component" value="Unassembled WGS sequence"/>
</dbReference>
<name>A0A6G0WWT2_APHCR</name>